<proteinExistence type="predicted"/>
<comment type="caution">
    <text evidence="2">The sequence shown here is derived from an EMBL/GenBank/DDBJ whole genome shotgun (WGS) entry which is preliminary data.</text>
</comment>
<feature type="region of interest" description="Disordered" evidence="1">
    <location>
        <begin position="179"/>
        <end position="198"/>
    </location>
</feature>
<reference evidence="2 3" key="1">
    <citation type="submission" date="2024-01" db="EMBL/GenBank/DDBJ databases">
        <title>Genome assemblies of Stephania.</title>
        <authorList>
            <person name="Yang L."/>
        </authorList>
    </citation>
    <scope>NUCLEOTIDE SEQUENCE [LARGE SCALE GENOMIC DNA]</scope>
    <source>
        <strain evidence="2">QJT</strain>
        <tissue evidence="2">Leaf</tissue>
    </source>
</reference>
<feature type="region of interest" description="Disordered" evidence="1">
    <location>
        <begin position="203"/>
        <end position="272"/>
    </location>
</feature>
<feature type="region of interest" description="Disordered" evidence="1">
    <location>
        <begin position="319"/>
        <end position="362"/>
    </location>
</feature>
<dbReference type="Proteomes" id="UP001417504">
    <property type="component" value="Unassembled WGS sequence"/>
</dbReference>
<organism evidence="2 3">
    <name type="scientific">Stephania japonica</name>
    <dbReference type="NCBI Taxonomy" id="461633"/>
    <lineage>
        <taxon>Eukaryota</taxon>
        <taxon>Viridiplantae</taxon>
        <taxon>Streptophyta</taxon>
        <taxon>Embryophyta</taxon>
        <taxon>Tracheophyta</taxon>
        <taxon>Spermatophyta</taxon>
        <taxon>Magnoliopsida</taxon>
        <taxon>Ranunculales</taxon>
        <taxon>Menispermaceae</taxon>
        <taxon>Menispermoideae</taxon>
        <taxon>Cissampelideae</taxon>
        <taxon>Stephania</taxon>
    </lineage>
</organism>
<evidence type="ECO:0000313" key="2">
    <source>
        <dbReference type="EMBL" id="KAK9155388.1"/>
    </source>
</evidence>
<gene>
    <name evidence="2" type="ORF">Sjap_002868</name>
</gene>
<keyword evidence="3" id="KW-1185">Reference proteome</keyword>
<feature type="compositionally biased region" description="Acidic residues" evidence="1">
    <location>
        <begin position="255"/>
        <end position="264"/>
    </location>
</feature>
<accession>A0AAP0KP71</accession>
<protein>
    <submittedName>
        <fullName evidence="2">Uncharacterized protein</fullName>
    </submittedName>
</protein>
<dbReference type="EMBL" id="JBBNAE010000001">
    <property type="protein sequence ID" value="KAK9155388.1"/>
    <property type="molecule type" value="Genomic_DNA"/>
</dbReference>
<feature type="compositionally biased region" description="Polar residues" evidence="1">
    <location>
        <begin position="353"/>
        <end position="362"/>
    </location>
</feature>
<feature type="compositionally biased region" description="Basic and acidic residues" evidence="1">
    <location>
        <begin position="326"/>
        <end position="338"/>
    </location>
</feature>
<feature type="compositionally biased region" description="Basic and acidic residues" evidence="1">
    <location>
        <begin position="218"/>
        <end position="233"/>
    </location>
</feature>
<dbReference type="AlphaFoldDB" id="A0AAP0KP71"/>
<sequence>METCGDDGKGVCTEVVRLGRRVGNSRKIETEQQDANQLIFWAERKQISMEKLRHGDVRIIEYGPSIFSIWIPTTMLVWIEKAIYYFVCHPNSQDRRIKRGPDFTFIVQIVSNVRGKVLHIWRTNRNGVQVVMIPVGREEYGWRRLGKTLLHFIKKENAWKGKTGELGALGLRQAKLSSNRQCPPGEWDRTVPPSESREVAYKGRKLRLGLGGNNGETSEQREPGSDEQIREQRVMTCDQSRQEQLNLAAESSCEQSEEEEEEAMEGWPKLSDMGSDTLAEVHEVMRAYDTNSEERARPVVIHSDQIFVVAVEEAEPVLDQIPEPPLKGESRAIERDGASQEEEFAQLNGEDVNPQSLISASI</sequence>
<evidence type="ECO:0000313" key="3">
    <source>
        <dbReference type="Proteomes" id="UP001417504"/>
    </source>
</evidence>
<name>A0AAP0KP71_9MAGN</name>
<evidence type="ECO:0000256" key="1">
    <source>
        <dbReference type="SAM" id="MobiDB-lite"/>
    </source>
</evidence>